<proteinExistence type="predicted"/>
<accession>A0AAE0GWW4</accession>
<dbReference type="Proteomes" id="UP001190700">
    <property type="component" value="Unassembled WGS sequence"/>
</dbReference>
<keyword evidence="2" id="KW-1185">Reference proteome</keyword>
<dbReference type="EMBL" id="LGRX02001605">
    <property type="protein sequence ID" value="KAK3285847.1"/>
    <property type="molecule type" value="Genomic_DNA"/>
</dbReference>
<evidence type="ECO:0000313" key="1">
    <source>
        <dbReference type="EMBL" id="KAK3285847.1"/>
    </source>
</evidence>
<gene>
    <name evidence="1" type="ORF">CYMTET_6558</name>
</gene>
<comment type="caution">
    <text evidence="1">The sequence shown here is derived from an EMBL/GenBank/DDBJ whole genome shotgun (WGS) entry which is preliminary data.</text>
</comment>
<protein>
    <submittedName>
        <fullName evidence="1">Uncharacterized protein</fullName>
    </submittedName>
</protein>
<evidence type="ECO:0000313" key="2">
    <source>
        <dbReference type="Proteomes" id="UP001190700"/>
    </source>
</evidence>
<reference evidence="1 2" key="1">
    <citation type="journal article" date="2015" name="Genome Biol. Evol.">
        <title>Comparative Genomics of a Bacterivorous Green Alga Reveals Evolutionary Causalities and Consequences of Phago-Mixotrophic Mode of Nutrition.</title>
        <authorList>
            <person name="Burns J.A."/>
            <person name="Paasch A."/>
            <person name="Narechania A."/>
            <person name="Kim E."/>
        </authorList>
    </citation>
    <scope>NUCLEOTIDE SEQUENCE [LARGE SCALE GENOMIC DNA]</scope>
    <source>
        <strain evidence="1 2">PLY_AMNH</strain>
    </source>
</reference>
<dbReference type="AlphaFoldDB" id="A0AAE0GWW4"/>
<sequence>MAEVEGMADLLQVGLSTKLQLNGMASQVKKLQGVIDGKGHTPRAKNARRGVKTFCMPEGELPAGGNWSQGSKRVKPSDAVAFHTGSADVDAGGIKEKGDVTQLLRAVLQRIGTSKSSRSGLAGSFRLRRSLRARA</sequence>
<organism evidence="1 2">
    <name type="scientific">Cymbomonas tetramitiformis</name>
    <dbReference type="NCBI Taxonomy" id="36881"/>
    <lineage>
        <taxon>Eukaryota</taxon>
        <taxon>Viridiplantae</taxon>
        <taxon>Chlorophyta</taxon>
        <taxon>Pyramimonadophyceae</taxon>
        <taxon>Pyramimonadales</taxon>
        <taxon>Pyramimonadaceae</taxon>
        <taxon>Cymbomonas</taxon>
    </lineage>
</organism>
<name>A0AAE0GWW4_9CHLO</name>